<feature type="region of interest" description="Disordered" evidence="1">
    <location>
        <begin position="275"/>
        <end position="345"/>
    </location>
</feature>
<feature type="region of interest" description="Disordered" evidence="1">
    <location>
        <begin position="618"/>
        <end position="644"/>
    </location>
</feature>
<dbReference type="Gene3D" id="3.40.50.300">
    <property type="entry name" value="P-loop containing nucleotide triphosphate hydrolases"/>
    <property type="match status" value="1"/>
</dbReference>
<feature type="compositionally biased region" description="Basic and acidic residues" evidence="1">
    <location>
        <begin position="520"/>
        <end position="534"/>
    </location>
</feature>
<reference evidence="2" key="1">
    <citation type="submission" date="2018-03" db="EMBL/GenBank/DDBJ databases">
        <authorList>
            <person name="Guldener U."/>
        </authorList>
    </citation>
    <scope>NUCLEOTIDE SEQUENCE</scope>
</reference>
<feature type="region of interest" description="Disordered" evidence="1">
    <location>
        <begin position="520"/>
        <end position="549"/>
    </location>
</feature>
<dbReference type="PANTHER" id="PTHR46434:SF1">
    <property type="entry name" value="GENETIC INTERACTOR OF PROHIBITINS 3, MITOCHONDRIAL"/>
    <property type="match status" value="1"/>
</dbReference>
<dbReference type="InterPro" id="IPR050896">
    <property type="entry name" value="Mito_lipid_metab_GTPase"/>
</dbReference>
<dbReference type="SUPFAM" id="SSF52540">
    <property type="entry name" value="P-loop containing nucleoside triphosphate hydrolases"/>
    <property type="match status" value="1"/>
</dbReference>
<organism evidence="2 3">
    <name type="scientific">Cephalotrichum gorgonifer</name>
    <dbReference type="NCBI Taxonomy" id="2041049"/>
    <lineage>
        <taxon>Eukaryota</taxon>
        <taxon>Fungi</taxon>
        <taxon>Dikarya</taxon>
        <taxon>Ascomycota</taxon>
        <taxon>Pezizomycotina</taxon>
        <taxon>Sordariomycetes</taxon>
        <taxon>Hypocreomycetidae</taxon>
        <taxon>Microascales</taxon>
        <taxon>Microascaceae</taxon>
        <taxon>Cephalotrichum</taxon>
    </lineage>
</organism>
<protein>
    <recommendedName>
        <fullName evidence="4">G domain-containing protein</fullName>
    </recommendedName>
</protein>
<comment type="caution">
    <text evidence="2">The sequence shown here is derived from an EMBL/GenBank/DDBJ whole genome shotgun (WGS) entry which is preliminary data.</text>
</comment>
<dbReference type="GO" id="GO:0005739">
    <property type="term" value="C:mitochondrion"/>
    <property type="evidence" value="ECO:0007669"/>
    <property type="project" value="TreeGrafter"/>
</dbReference>
<sequence length="644" mass="71472">MALSLTEGEPAIRKTPSPAGFFNIQRRAVQEYLGLAKPRIPDPEVGLEEDKVVEEALKNLSPEQREALGLEEESLLGDRGDENASQKDVHTEILPPVCERCQGLRHHRKAESIFHPSVHSIAEIIDESPHKYNHVYHLVDAADFPMSLVPRLHVLLGDINLRTQNRRSRREKFYGNRKIDMSFIITRSDLLAPKAEQVNALMPYLREVLRDALGRVGNRIRLGNVRCVSANRGWWTSELKKEIYQRGGAGWMVGKANVGKSRLFEAVFPKGRMRPEEHRRPAISHHSLSPQQGLPVPAGYGNSPSSAAVEQPSDLHVGEWLPPSRPETEYPAMPTVSSLPGTTASPIRIPFGNGKGELVDLPGLARSDLETHVQPAHHRSLVMKSRIKPVKETLKPGQSLLLGGFIRITPRTPGLVFLAASFTPLNTHVTSTEKAIGIQKQESALDVENISVPGTGEKIQHAGSFTLSHDITSQSAGPLTRKDALKLKPHELPFRVLAIDILIEGVGWVEVMAQVRTRDCPHREAPRDHPRQEEAITSENKAGREVVEQKEVEDPWAALNRAAAGGGETEVKPKAEPAETRVLEERHWPVIDVFTPEGRFIGSRRPMGGYMLNKAIKKPAKKMRTSMKGAKKREKMSRRAGAAM</sequence>
<feature type="compositionally biased region" description="Polar residues" evidence="1">
    <location>
        <begin position="335"/>
        <end position="345"/>
    </location>
</feature>
<evidence type="ECO:0000256" key="1">
    <source>
        <dbReference type="SAM" id="MobiDB-lite"/>
    </source>
</evidence>
<dbReference type="InterPro" id="IPR027417">
    <property type="entry name" value="P-loop_NTPase"/>
</dbReference>
<evidence type="ECO:0008006" key="4">
    <source>
        <dbReference type="Google" id="ProtNLM"/>
    </source>
</evidence>
<dbReference type="EMBL" id="ONZQ02000013">
    <property type="protein sequence ID" value="SPO05771.1"/>
    <property type="molecule type" value="Genomic_DNA"/>
</dbReference>
<evidence type="ECO:0000313" key="3">
    <source>
        <dbReference type="Proteomes" id="UP001187682"/>
    </source>
</evidence>
<accession>A0AAE8N3J6</accession>
<keyword evidence="3" id="KW-1185">Reference proteome</keyword>
<proteinExistence type="predicted"/>
<dbReference type="Proteomes" id="UP001187682">
    <property type="component" value="Unassembled WGS sequence"/>
</dbReference>
<name>A0AAE8N3J6_9PEZI</name>
<dbReference type="AlphaFoldDB" id="A0AAE8N3J6"/>
<gene>
    <name evidence="2" type="ORF">DNG_08458</name>
</gene>
<feature type="compositionally biased region" description="Basic residues" evidence="1">
    <location>
        <begin position="618"/>
        <end position="638"/>
    </location>
</feature>
<evidence type="ECO:0000313" key="2">
    <source>
        <dbReference type="EMBL" id="SPO05771.1"/>
    </source>
</evidence>
<dbReference type="PANTHER" id="PTHR46434">
    <property type="entry name" value="GENETIC INTERACTOR OF PROHIBITINS 3, MITOCHONDRIAL"/>
    <property type="match status" value="1"/>
</dbReference>